<evidence type="ECO:0000313" key="5">
    <source>
        <dbReference type="Proteomes" id="UP000229317"/>
    </source>
</evidence>
<dbReference type="GO" id="GO:0016757">
    <property type="term" value="F:glycosyltransferase activity"/>
    <property type="evidence" value="ECO:0007669"/>
    <property type="project" value="InterPro"/>
</dbReference>
<protein>
    <recommendedName>
        <fullName evidence="6">Glycosyl transferase family 1 domain-containing protein</fullName>
    </recommendedName>
</protein>
<dbReference type="Proteomes" id="UP000229317">
    <property type="component" value="Unassembled WGS sequence"/>
</dbReference>
<dbReference type="InterPro" id="IPR001296">
    <property type="entry name" value="Glyco_trans_1"/>
</dbReference>
<proteinExistence type="predicted"/>
<gene>
    <name evidence="4" type="ORF">COV84_02085</name>
</gene>
<dbReference type="GO" id="GO:0009103">
    <property type="term" value="P:lipopolysaccharide biosynthetic process"/>
    <property type="evidence" value="ECO:0007669"/>
    <property type="project" value="TreeGrafter"/>
</dbReference>
<dbReference type="SUPFAM" id="SSF53756">
    <property type="entry name" value="UDP-Glycosyltransferase/glycogen phosphorylase"/>
    <property type="match status" value="1"/>
</dbReference>
<name>A0A2H0KT04_9BACT</name>
<evidence type="ECO:0000259" key="2">
    <source>
        <dbReference type="Pfam" id="PF00534"/>
    </source>
</evidence>
<sequence length="394" mass="45229">MICHFDFCTLHFELFMLIGIDVHNLEGNRTGVGRYLFNLLQEWSKLSSKFKVQSSKFILYFKDEIPADVPRSALFEMKLFKVGSTAKFMHWNLWRAAKKDKVDILFCPGYVAPIFWQDKLALTLHDIIYEAHPDWFEFKNPADKILLEWVSKRSAKKASVIFVPSEFSRNEVIKYYKVKSEKITVTYEAGEINAAETIGSQDLIKGRLNLKKQFAFFVGSIFNRRHMSEIISAFGRLAKERPDLQLLIAGKDRTKPEQHIDKLVSLLNEKLGRQAILRVDFVGDNDLKLLYQACAFFIWLSDYEGFGLPPLEAMALGAPVITSDSTSLKEVAGSAALLIKNNSDVNEIYQAMRRLVEDENLRQELIRHGKEQAAKFSWEKCAEETLNGLIRIKS</sequence>
<dbReference type="EMBL" id="PCVO01000032">
    <property type="protein sequence ID" value="PIQ75291.1"/>
    <property type="molecule type" value="Genomic_DNA"/>
</dbReference>
<evidence type="ECO:0000259" key="3">
    <source>
        <dbReference type="Pfam" id="PF13439"/>
    </source>
</evidence>
<feature type="domain" description="Glycosyl transferase family 1" evidence="2">
    <location>
        <begin position="206"/>
        <end position="371"/>
    </location>
</feature>
<feature type="domain" description="Glycosyltransferase subfamily 4-like N-terminal" evidence="3">
    <location>
        <begin position="31"/>
        <end position="187"/>
    </location>
</feature>
<organism evidence="4 5">
    <name type="scientific">Candidatus Portnoybacteria bacterium CG11_big_fil_rev_8_21_14_0_20_40_15</name>
    <dbReference type="NCBI Taxonomy" id="1974817"/>
    <lineage>
        <taxon>Bacteria</taxon>
        <taxon>Candidatus Portnoyibacteriota</taxon>
    </lineage>
</organism>
<dbReference type="InterPro" id="IPR028098">
    <property type="entry name" value="Glyco_trans_4-like_N"/>
</dbReference>
<reference evidence="4 5" key="1">
    <citation type="submission" date="2017-09" db="EMBL/GenBank/DDBJ databases">
        <title>Depth-based differentiation of microbial function through sediment-hosted aquifers and enrichment of novel symbionts in the deep terrestrial subsurface.</title>
        <authorList>
            <person name="Probst A.J."/>
            <person name="Ladd B."/>
            <person name="Jarett J.K."/>
            <person name="Geller-Mcgrath D.E."/>
            <person name="Sieber C.M."/>
            <person name="Emerson J.B."/>
            <person name="Anantharaman K."/>
            <person name="Thomas B.C."/>
            <person name="Malmstrom R."/>
            <person name="Stieglmeier M."/>
            <person name="Klingl A."/>
            <person name="Woyke T."/>
            <person name="Ryan C.M."/>
            <person name="Banfield J.F."/>
        </authorList>
    </citation>
    <scope>NUCLEOTIDE SEQUENCE [LARGE SCALE GENOMIC DNA]</scope>
    <source>
        <strain evidence="4">CG11_big_fil_rev_8_21_14_0_20_40_15</strain>
    </source>
</reference>
<evidence type="ECO:0008006" key="6">
    <source>
        <dbReference type="Google" id="ProtNLM"/>
    </source>
</evidence>
<dbReference type="PANTHER" id="PTHR46401:SF2">
    <property type="entry name" value="GLYCOSYLTRANSFERASE WBBK-RELATED"/>
    <property type="match status" value="1"/>
</dbReference>
<comment type="caution">
    <text evidence="4">The sequence shown here is derived from an EMBL/GenBank/DDBJ whole genome shotgun (WGS) entry which is preliminary data.</text>
</comment>
<accession>A0A2H0KT04</accession>
<evidence type="ECO:0000256" key="1">
    <source>
        <dbReference type="ARBA" id="ARBA00022679"/>
    </source>
</evidence>
<dbReference type="Pfam" id="PF00534">
    <property type="entry name" value="Glycos_transf_1"/>
    <property type="match status" value="1"/>
</dbReference>
<dbReference type="AlphaFoldDB" id="A0A2H0KT04"/>
<evidence type="ECO:0000313" key="4">
    <source>
        <dbReference type="EMBL" id="PIQ75291.1"/>
    </source>
</evidence>
<dbReference type="Pfam" id="PF13439">
    <property type="entry name" value="Glyco_transf_4"/>
    <property type="match status" value="1"/>
</dbReference>
<dbReference type="PANTHER" id="PTHR46401">
    <property type="entry name" value="GLYCOSYLTRANSFERASE WBBK-RELATED"/>
    <property type="match status" value="1"/>
</dbReference>
<dbReference type="CDD" id="cd03809">
    <property type="entry name" value="GT4_MtfB-like"/>
    <property type="match status" value="1"/>
</dbReference>
<keyword evidence="1" id="KW-0808">Transferase</keyword>
<dbReference type="Gene3D" id="3.40.50.2000">
    <property type="entry name" value="Glycogen Phosphorylase B"/>
    <property type="match status" value="2"/>
</dbReference>